<organism evidence="2 3">
    <name type="scientific">Pontivivens marinum</name>
    <dbReference type="NCBI Taxonomy" id="1690039"/>
    <lineage>
        <taxon>Bacteria</taxon>
        <taxon>Pseudomonadati</taxon>
        <taxon>Pseudomonadota</taxon>
        <taxon>Alphaproteobacteria</taxon>
        <taxon>Rhodobacterales</taxon>
        <taxon>Paracoccaceae</taxon>
        <taxon>Pontivivens</taxon>
    </lineage>
</organism>
<dbReference type="InterPro" id="IPR023606">
    <property type="entry name" value="CoA-Trfase_III_dom_1_sf"/>
</dbReference>
<dbReference type="PANTHER" id="PTHR48207:SF3">
    <property type="entry name" value="SUCCINATE--HYDROXYMETHYLGLUTARATE COA-TRANSFERASE"/>
    <property type="match status" value="1"/>
</dbReference>
<dbReference type="SUPFAM" id="SSF89796">
    <property type="entry name" value="CoA-transferase family III (CaiB/BaiF)"/>
    <property type="match status" value="1"/>
</dbReference>
<reference evidence="3" key="1">
    <citation type="submission" date="2017-09" db="EMBL/GenBank/DDBJ databases">
        <authorList>
            <person name="Varghese N."/>
            <person name="Submissions S."/>
        </authorList>
    </citation>
    <scope>NUCLEOTIDE SEQUENCE [LARGE SCALE GENOMIC DNA]</scope>
    <source>
        <strain evidence="3">C7</strain>
    </source>
</reference>
<name>A0A2C9CSP8_9RHOB</name>
<dbReference type="InterPro" id="IPR044855">
    <property type="entry name" value="CoA-Trfase_III_dom3_sf"/>
</dbReference>
<dbReference type="EMBL" id="OCTN01000004">
    <property type="protein sequence ID" value="SOH94364.1"/>
    <property type="molecule type" value="Genomic_DNA"/>
</dbReference>
<keyword evidence="3" id="KW-1185">Reference proteome</keyword>
<proteinExistence type="predicted"/>
<dbReference type="Gene3D" id="3.40.50.10540">
    <property type="entry name" value="Crotonobetainyl-coa:carnitine coa-transferase, domain 1"/>
    <property type="match status" value="1"/>
</dbReference>
<dbReference type="Gene3D" id="3.30.1540.10">
    <property type="entry name" value="formyl-coa transferase, domain 3"/>
    <property type="match status" value="1"/>
</dbReference>
<keyword evidence="1 2" id="KW-0808">Transferase</keyword>
<dbReference type="AlphaFoldDB" id="A0A2C9CSP8"/>
<sequence length="392" mass="41182">MGKMIMSNGPLDGILVVSIEQAVAAPYCTSRLADAGARVLKVERPEGDFARGYDQAANGESSYFIWLNRGKESVTIDLNNTDDHALLLSMIEGADVLVQNLKPGTLERKGLGAAAMRARNKRLITCGISGYGETGPYAKRKAYDLLIQAETGLCSITGGPNEPARVGISIVDIATGAAAQAAILEALIARSVTGQGSDIHISMFDVIADWLAVPYLHAAAGNTPKRIGLAHPSISPYGVFTTSDGQDLLISIQNNREWELFATGVLDAPELVSDPAFATNNARVENRAQVDGTVAQAVGQRSNAEMAKLLQAANIAFAGVNDMNGLLSHPHLHTSQVATPTGSVVSLPAPPALIDGVRRVVKSQMPALGAQDAAIRAEFAPTSNQTTQHQAG</sequence>
<protein>
    <submittedName>
        <fullName evidence="2">Formyl-CoA transferase</fullName>
    </submittedName>
</protein>
<dbReference type="InterPro" id="IPR003673">
    <property type="entry name" value="CoA-Trfase_fam_III"/>
</dbReference>
<evidence type="ECO:0000256" key="1">
    <source>
        <dbReference type="ARBA" id="ARBA00022679"/>
    </source>
</evidence>
<dbReference type="GO" id="GO:0008410">
    <property type="term" value="F:CoA-transferase activity"/>
    <property type="evidence" value="ECO:0007669"/>
    <property type="project" value="TreeGrafter"/>
</dbReference>
<dbReference type="InterPro" id="IPR050483">
    <property type="entry name" value="CoA-transferase_III_domain"/>
</dbReference>
<gene>
    <name evidence="2" type="ORF">SAMN06273572_10462</name>
</gene>
<dbReference type="PANTHER" id="PTHR48207">
    <property type="entry name" value="SUCCINATE--HYDROXYMETHYLGLUTARATE COA-TRANSFERASE"/>
    <property type="match status" value="1"/>
</dbReference>
<evidence type="ECO:0000313" key="3">
    <source>
        <dbReference type="Proteomes" id="UP000220034"/>
    </source>
</evidence>
<dbReference type="Pfam" id="PF02515">
    <property type="entry name" value="CoA_transf_3"/>
    <property type="match status" value="1"/>
</dbReference>
<accession>A0A2C9CSP8</accession>
<dbReference type="Proteomes" id="UP000220034">
    <property type="component" value="Unassembled WGS sequence"/>
</dbReference>
<evidence type="ECO:0000313" key="2">
    <source>
        <dbReference type="EMBL" id="SOH94364.1"/>
    </source>
</evidence>